<evidence type="ECO:0000256" key="1">
    <source>
        <dbReference type="SAM" id="Phobius"/>
    </source>
</evidence>
<dbReference type="RefSeq" id="WP_369665273.1">
    <property type="nucleotide sequence ID" value="NZ_JBDKXB010000001.1"/>
</dbReference>
<gene>
    <name evidence="3" type="ORF">ABC977_00525</name>
</gene>
<dbReference type="InterPro" id="IPR032816">
    <property type="entry name" value="VTT_dom"/>
</dbReference>
<sequence>MRIFSPLYNRVMQWSRHPRAPWYLGGLSFAESSFFPIPPDVMLAPMSMANPRRSWAFAALTTVASVAGGVLGYLIGVFAFELVEPLLHRFDYWDHYLAAQAWFAKWGFWAIFLAGFSPIPYKVFTITAGVIAMPLLPFIVASLIGRGARFFLVAGLMAWGGERMEGMLRTYVDRIGWLVVALLGGAFLLYQSGILSG</sequence>
<accession>A0ABV4BA37</accession>
<keyword evidence="4" id="KW-1185">Reference proteome</keyword>
<evidence type="ECO:0000313" key="3">
    <source>
        <dbReference type="EMBL" id="MEY6430890.1"/>
    </source>
</evidence>
<evidence type="ECO:0000259" key="2">
    <source>
        <dbReference type="Pfam" id="PF09335"/>
    </source>
</evidence>
<keyword evidence="1" id="KW-1133">Transmembrane helix</keyword>
<evidence type="ECO:0000313" key="4">
    <source>
        <dbReference type="Proteomes" id="UP001564408"/>
    </source>
</evidence>
<keyword evidence="1" id="KW-0812">Transmembrane</keyword>
<dbReference type="EMBL" id="JBDKXB010000001">
    <property type="protein sequence ID" value="MEY6430890.1"/>
    <property type="molecule type" value="Genomic_DNA"/>
</dbReference>
<dbReference type="PANTHER" id="PTHR42709:SF11">
    <property type="entry name" value="DEDA FAMILY PROTEIN"/>
    <property type="match status" value="1"/>
</dbReference>
<dbReference type="Proteomes" id="UP001564408">
    <property type="component" value="Unassembled WGS sequence"/>
</dbReference>
<dbReference type="Pfam" id="PF09335">
    <property type="entry name" value="VTT_dom"/>
    <property type="match status" value="1"/>
</dbReference>
<organism evidence="3 4">
    <name type="scientific">Thioalkalicoccus limnaeus</name>
    <dbReference type="NCBI Taxonomy" id="120681"/>
    <lineage>
        <taxon>Bacteria</taxon>
        <taxon>Pseudomonadati</taxon>
        <taxon>Pseudomonadota</taxon>
        <taxon>Gammaproteobacteria</taxon>
        <taxon>Chromatiales</taxon>
        <taxon>Chromatiaceae</taxon>
        <taxon>Thioalkalicoccus</taxon>
    </lineage>
</organism>
<name>A0ABV4BA37_9GAMM</name>
<feature type="domain" description="VTT" evidence="2">
    <location>
        <begin position="38"/>
        <end position="157"/>
    </location>
</feature>
<feature type="transmembrane region" description="Helical" evidence="1">
    <location>
        <begin position="171"/>
        <end position="190"/>
    </location>
</feature>
<dbReference type="PANTHER" id="PTHR42709">
    <property type="entry name" value="ALKALINE PHOSPHATASE LIKE PROTEIN"/>
    <property type="match status" value="1"/>
</dbReference>
<reference evidence="3 4" key="1">
    <citation type="submission" date="2024-05" db="EMBL/GenBank/DDBJ databases">
        <title>Genome Sequence and Characterization of the New Strain Purple Sulfur Bacterium of Genus Thioalkalicoccus.</title>
        <authorList>
            <person name="Bryantseva I.A."/>
            <person name="Kyndt J.A."/>
            <person name="Imhoff J.F."/>
        </authorList>
    </citation>
    <scope>NUCLEOTIDE SEQUENCE [LARGE SCALE GENOMIC DNA]</scope>
    <source>
        <strain evidence="3 4">Um2</strain>
    </source>
</reference>
<feature type="transmembrane region" description="Helical" evidence="1">
    <location>
        <begin position="57"/>
        <end position="83"/>
    </location>
</feature>
<feature type="transmembrane region" description="Helical" evidence="1">
    <location>
        <begin position="95"/>
        <end position="116"/>
    </location>
</feature>
<dbReference type="InterPro" id="IPR051311">
    <property type="entry name" value="DedA_domain"/>
</dbReference>
<comment type="caution">
    <text evidence="3">The sequence shown here is derived from an EMBL/GenBank/DDBJ whole genome shotgun (WGS) entry which is preliminary data.</text>
</comment>
<proteinExistence type="predicted"/>
<keyword evidence="1" id="KW-0472">Membrane</keyword>
<protein>
    <submittedName>
        <fullName evidence="3">YqaA family protein</fullName>
    </submittedName>
</protein>